<evidence type="ECO:0000256" key="9">
    <source>
        <dbReference type="ARBA" id="ARBA00023316"/>
    </source>
</evidence>
<evidence type="ECO:0000256" key="10">
    <source>
        <dbReference type="ARBA" id="ARBA00023326"/>
    </source>
</evidence>
<evidence type="ECO:0000256" key="12">
    <source>
        <dbReference type="SAM" id="SignalP"/>
    </source>
</evidence>
<evidence type="ECO:0000256" key="11">
    <source>
        <dbReference type="SAM" id="MobiDB-lite"/>
    </source>
</evidence>
<feature type="region of interest" description="Disordered" evidence="11">
    <location>
        <begin position="87"/>
        <end position="129"/>
    </location>
</feature>
<dbReference type="GO" id="GO:0016798">
    <property type="term" value="F:hydrolase activity, acting on glycosyl bonds"/>
    <property type="evidence" value="ECO:0007669"/>
    <property type="project" value="UniProtKB-KW"/>
</dbReference>
<accession>A0AAQ3M5T2</accession>
<keyword evidence="4" id="KW-0964">Secreted</keyword>
<keyword evidence="10" id="KW-0624">Polysaccharide degradation</keyword>
<dbReference type="GO" id="GO:0031505">
    <property type="term" value="P:fungal-type cell wall organization"/>
    <property type="evidence" value="ECO:0007669"/>
    <property type="project" value="TreeGrafter"/>
</dbReference>
<dbReference type="AlphaFoldDB" id="A0AAQ3M5T2"/>
<keyword evidence="9" id="KW-0961">Cell wall biogenesis/degradation</keyword>
<dbReference type="GO" id="GO:0009986">
    <property type="term" value="C:cell surface"/>
    <property type="evidence" value="ECO:0007669"/>
    <property type="project" value="TreeGrafter"/>
</dbReference>
<name>A0AAQ3M5T2_9PEZI</name>
<evidence type="ECO:0000256" key="4">
    <source>
        <dbReference type="ARBA" id="ARBA00022525"/>
    </source>
</evidence>
<reference evidence="13 14" key="1">
    <citation type="submission" date="2023-11" db="EMBL/GenBank/DDBJ databases">
        <title>An acidophilic fungus is an integral part of prey digestion in a carnivorous sundew plant.</title>
        <authorList>
            <person name="Tsai I.J."/>
        </authorList>
    </citation>
    <scope>NUCLEOTIDE SEQUENCE [LARGE SCALE GENOMIC DNA]</scope>
    <source>
        <strain evidence="13">169a</strain>
    </source>
</reference>
<keyword evidence="3" id="KW-0134">Cell wall</keyword>
<comment type="similarity">
    <text evidence="2">Belongs to the SUN family.</text>
</comment>
<evidence type="ECO:0000256" key="3">
    <source>
        <dbReference type="ARBA" id="ARBA00022512"/>
    </source>
</evidence>
<evidence type="ECO:0000313" key="14">
    <source>
        <dbReference type="Proteomes" id="UP001303373"/>
    </source>
</evidence>
<keyword evidence="6" id="KW-0378">Hydrolase</keyword>
<feature type="signal peptide" evidence="12">
    <location>
        <begin position="1"/>
        <end position="17"/>
    </location>
</feature>
<dbReference type="InterPro" id="IPR051526">
    <property type="entry name" value="Beta-Glucosidase_SUN"/>
</dbReference>
<keyword evidence="8" id="KW-0326">Glycosidase</keyword>
<dbReference type="GO" id="GO:0000272">
    <property type="term" value="P:polysaccharide catabolic process"/>
    <property type="evidence" value="ECO:0007669"/>
    <property type="project" value="UniProtKB-KW"/>
</dbReference>
<organism evidence="13 14">
    <name type="scientific">Acrodontium crateriforme</name>
    <dbReference type="NCBI Taxonomy" id="150365"/>
    <lineage>
        <taxon>Eukaryota</taxon>
        <taxon>Fungi</taxon>
        <taxon>Dikarya</taxon>
        <taxon>Ascomycota</taxon>
        <taxon>Pezizomycotina</taxon>
        <taxon>Dothideomycetes</taxon>
        <taxon>Dothideomycetidae</taxon>
        <taxon>Mycosphaerellales</taxon>
        <taxon>Teratosphaeriaceae</taxon>
        <taxon>Acrodontium</taxon>
    </lineage>
</organism>
<feature type="chain" id="PRO_5043020078" evidence="12">
    <location>
        <begin position="18"/>
        <end position="433"/>
    </location>
</feature>
<evidence type="ECO:0000256" key="7">
    <source>
        <dbReference type="ARBA" id="ARBA00023277"/>
    </source>
</evidence>
<evidence type="ECO:0000256" key="1">
    <source>
        <dbReference type="ARBA" id="ARBA00004191"/>
    </source>
</evidence>
<keyword evidence="5 12" id="KW-0732">Signal</keyword>
<dbReference type="Pfam" id="PF03856">
    <property type="entry name" value="SUN"/>
    <property type="match status" value="1"/>
</dbReference>
<evidence type="ECO:0000256" key="5">
    <source>
        <dbReference type="ARBA" id="ARBA00022729"/>
    </source>
</evidence>
<dbReference type="Proteomes" id="UP001303373">
    <property type="component" value="Chromosome 8"/>
</dbReference>
<protein>
    <submittedName>
        <fullName evidence="13">Secreted beta-glucosidase sun1</fullName>
    </submittedName>
</protein>
<proteinExistence type="inferred from homology"/>
<keyword evidence="7" id="KW-0119">Carbohydrate metabolism</keyword>
<keyword evidence="14" id="KW-1185">Reference proteome</keyword>
<evidence type="ECO:0000256" key="6">
    <source>
        <dbReference type="ARBA" id="ARBA00022801"/>
    </source>
</evidence>
<sequence>MKVSVALLSAAVAVVAAQPHHQHLHLHKHHAQRAASPDPTVDTVVVPGPTVLAYVLNGHAISKEDVDRGIANGTLIFADNGDLASAKPSSTWVAPTTSLAPTTSHAAPTTSTSAPPSTSSSSSSSSAAASSSSAPAAAIKQTSNNAASSGSGVDRTFPSGQIACSQFPSDYGPIAVSWMGLGGWTGVQKPESWAIMDDIETMISGQGCHAGTFCSYACPAGYQKSQWPETQGTTGQSIGGLKCNDNGMLELTNSNFNTLCITGATEVDVVVQNNMGQDVAICRTDYPGTEGETVPLNAAAGQTEKLTCPDASNYYNWEGGKTSAQYYVNPAGVSVSDACQWGSSANPWGNYAPMNIGAGYSNGAAWLSMFANYPTQQSATLQYTVEIVGDNMSGKCRYQNGQYCSGDNYENCNSREGCTVSVSSGSAKFVFSN</sequence>
<dbReference type="EMBL" id="CP138587">
    <property type="protein sequence ID" value="WPH02412.1"/>
    <property type="molecule type" value="Genomic_DNA"/>
</dbReference>
<gene>
    <name evidence="13" type="ORF">R9X50_00527500</name>
</gene>
<dbReference type="PANTHER" id="PTHR31316:SF0">
    <property type="entry name" value="SECRETED BETA-GLUCOSIDASE SIM1-RELATED"/>
    <property type="match status" value="1"/>
</dbReference>
<dbReference type="PANTHER" id="PTHR31316">
    <property type="entry name" value="BETA-GLUCOSIDASE-LIKE PROTEIN NCA3, MITOCHONDRIAL-RELATED"/>
    <property type="match status" value="1"/>
</dbReference>
<dbReference type="InterPro" id="IPR005556">
    <property type="entry name" value="SUN"/>
</dbReference>
<comment type="subcellular location">
    <subcellularLocation>
        <location evidence="1">Secreted</location>
        <location evidence="1">Cell wall</location>
    </subcellularLocation>
</comment>
<evidence type="ECO:0000256" key="2">
    <source>
        <dbReference type="ARBA" id="ARBA00010579"/>
    </source>
</evidence>
<feature type="compositionally biased region" description="Low complexity" evidence="11">
    <location>
        <begin position="94"/>
        <end position="129"/>
    </location>
</feature>
<dbReference type="GO" id="GO:0009277">
    <property type="term" value="C:fungal-type cell wall"/>
    <property type="evidence" value="ECO:0007669"/>
    <property type="project" value="TreeGrafter"/>
</dbReference>
<evidence type="ECO:0000256" key="8">
    <source>
        <dbReference type="ARBA" id="ARBA00023295"/>
    </source>
</evidence>
<evidence type="ECO:0000313" key="13">
    <source>
        <dbReference type="EMBL" id="WPH02412.1"/>
    </source>
</evidence>